<dbReference type="EMBL" id="CAKOGP040002202">
    <property type="protein sequence ID" value="CAJ1964773.1"/>
    <property type="molecule type" value="Genomic_DNA"/>
</dbReference>
<reference evidence="2" key="1">
    <citation type="submission" date="2023-08" db="EMBL/GenBank/DDBJ databases">
        <authorList>
            <person name="Audoor S."/>
            <person name="Bilcke G."/>
        </authorList>
    </citation>
    <scope>NUCLEOTIDE SEQUENCE</scope>
</reference>
<feature type="region of interest" description="Disordered" evidence="1">
    <location>
        <begin position="1"/>
        <end position="34"/>
    </location>
</feature>
<organism evidence="2 3">
    <name type="scientific">Cylindrotheca closterium</name>
    <dbReference type="NCBI Taxonomy" id="2856"/>
    <lineage>
        <taxon>Eukaryota</taxon>
        <taxon>Sar</taxon>
        <taxon>Stramenopiles</taxon>
        <taxon>Ochrophyta</taxon>
        <taxon>Bacillariophyta</taxon>
        <taxon>Bacillariophyceae</taxon>
        <taxon>Bacillariophycidae</taxon>
        <taxon>Bacillariales</taxon>
        <taxon>Bacillariaceae</taxon>
        <taxon>Cylindrotheca</taxon>
    </lineage>
</organism>
<feature type="compositionally biased region" description="Low complexity" evidence="1">
    <location>
        <begin position="354"/>
        <end position="373"/>
    </location>
</feature>
<feature type="compositionally biased region" description="Basic residues" evidence="1">
    <location>
        <begin position="328"/>
        <end position="337"/>
    </location>
</feature>
<accession>A0AAD2G6K6</accession>
<comment type="caution">
    <text evidence="2">The sequence shown here is derived from an EMBL/GenBank/DDBJ whole genome shotgun (WGS) entry which is preliminary data.</text>
</comment>
<feature type="compositionally biased region" description="Basic residues" evidence="1">
    <location>
        <begin position="9"/>
        <end position="21"/>
    </location>
</feature>
<dbReference type="AlphaFoldDB" id="A0AAD2G6K6"/>
<feature type="compositionally biased region" description="Acidic residues" evidence="1">
    <location>
        <begin position="244"/>
        <end position="264"/>
    </location>
</feature>
<feature type="compositionally biased region" description="Polar residues" evidence="1">
    <location>
        <begin position="465"/>
        <end position="474"/>
    </location>
</feature>
<dbReference type="Proteomes" id="UP001295423">
    <property type="component" value="Unassembled WGS sequence"/>
</dbReference>
<feature type="compositionally biased region" description="Basic residues" evidence="1">
    <location>
        <begin position="305"/>
        <end position="314"/>
    </location>
</feature>
<sequence>MGQGASTPKQRRKKKKSKKSNNNKTDNNNHDQDDLSLLKLEQKIALTKENLIRTKQLGGVNKRTQEDEIYYFEMELYKKKYILHKRGHDAKQYLSFWEYVEIVNTVLHADSTDYSVASGDMTLEQHKAAQEQEKEKRKAAAGTLAKHNGHFNVYSFFEAFLLRRLHIAMILKHQRAKQSDVWNDVIMSLYNIMPGMKKRNKAANEKLIVIKPESNETMREMIKLQKKKVKLYEHMVENLKAEIEEEEMANSLDPDDPLVVDADEPPPSTIGGEDEDVNTAKYYQNNGRRGLDDDEMSFKSFTSRKSSRSKRRTSKNPTAANGVEQAPRWKKSSRSKLSKASNRDVTNGGEALDSSYRSANSSRRRSPSPAYNSPMASPMKSPNQEPSPAAGGGGADGNDKAPITDDDIERFLYPNKPLRKSGGSSRRNIKNRGGEQSLLPPSELEFVDQDGGGRSIVSGLHDDSSVGSGSNAPQSLADIKAKKKELDGLIKAMETPGEEGESANSS</sequence>
<proteinExistence type="predicted"/>
<evidence type="ECO:0000313" key="2">
    <source>
        <dbReference type="EMBL" id="CAJ1964773.1"/>
    </source>
</evidence>
<feature type="region of interest" description="Disordered" evidence="1">
    <location>
        <begin position="487"/>
        <end position="506"/>
    </location>
</feature>
<protein>
    <submittedName>
        <fullName evidence="2">Uncharacterized protein</fullName>
    </submittedName>
</protein>
<evidence type="ECO:0000256" key="1">
    <source>
        <dbReference type="SAM" id="MobiDB-lite"/>
    </source>
</evidence>
<feature type="region of interest" description="Disordered" evidence="1">
    <location>
        <begin position="244"/>
        <end position="480"/>
    </location>
</feature>
<name>A0AAD2G6K6_9STRA</name>
<keyword evidence="3" id="KW-1185">Reference proteome</keyword>
<evidence type="ECO:0000313" key="3">
    <source>
        <dbReference type="Proteomes" id="UP001295423"/>
    </source>
</evidence>
<gene>
    <name evidence="2" type="ORF">CYCCA115_LOCUS20786</name>
</gene>
<feature type="compositionally biased region" description="Acidic residues" evidence="1">
    <location>
        <begin position="496"/>
        <end position="506"/>
    </location>
</feature>